<sequence>MVQFRPATLPVVPCLPRNCLPAGCNPMITCSGHLQLDHTQFFSVPYSCYQA</sequence>
<reference evidence="1" key="2">
    <citation type="journal article" date="2015" name="Data Brief">
        <title>Shoot transcriptome of the giant reed, Arundo donax.</title>
        <authorList>
            <person name="Barrero R.A."/>
            <person name="Guerrero F.D."/>
            <person name="Moolhuijzen P."/>
            <person name="Goolsby J.A."/>
            <person name="Tidwell J."/>
            <person name="Bellgard S.E."/>
            <person name="Bellgard M.I."/>
        </authorList>
    </citation>
    <scope>NUCLEOTIDE SEQUENCE</scope>
    <source>
        <tissue evidence="1">Shoot tissue taken approximately 20 cm above the soil surface</tissue>
    </source>
</reference>
<reference evidence="1" key="1">
    <citation type="submission" date="2014-09" db="EMBL/GenBank/DDBJ databases">
        <authorList>
            <person name="Magalhaes I.L.F."/>
            <person name="Oliveira U."/>
            <person name="Santos F.R."/>
            <person name="Vidigal T.H.D.A."/>
            <person name="Brescovit A.D."/>
            <person name="Santos A.J."/>
        </authorList>
    </citation>
    <scope>NUCLEOTIDE SEQUENCE</scope>
    <source>
        <tissue evidence="1">Shoot tissue taken approximately 20 cm above the soil surface</tissue>
    </source>
</reference>
<name>A0A0A8ZFI0_ARUDO</name>
<protein>
    <submittedName>
        <fullName evidence="1">Uncharacterized protein</fullName>
    </submittedName>
</protein>
<evidence type="ECO:0000313" key="1">
    <source>
        <dbReference type="EMBL" id="JAD38129.1"/>
    </source>
</evidence>
<dbReference type="EMBL" id="GBRH01259766">
    <property type="protein sequence ID" value="JAD38129.1"/>
    <property type="molecule type" value="Transcribed_RNA"/>
</dbReference>
<proteinExistence type="predicted"/>
<dbReference type="AlphaFoldDB" id="A0A0A8ZFI0"/>
<organism evidence="1">
    <name type="scientific">Arundo donax</name>
    <name type="common">Giant reed</name>
    <name type="synonym">Donax arundinaceus</name>
    <dbReference type="NCBI Taxonomy" id="35708"/>
    <lineage>
        <taxon>Eukaryota</taxon>
        <taxon>Viridiplantae</taxon>
        <taxon>Streptophyta</taxon>
        <taxon>Embryophyta</taxon>
        <taxon>Tracheophyta</taxon>
        <taxon>Spermatophyta</taxon>
        <taxon>Magnoliopsida</taxon>
        <taxon>Liliopsida</taxon>
        <taxon>Poales</taxon>
        <taxon>Poaceae</taxon>
        <taxon>PACMAD clade</taxon>
        <taxon>Arundinoideae</taxon>
        <taxon>Arundineae</taxon>
        <taxon>Arundo</taxon>
    </lineage>
</organism>
<accession>A0A0A8ZFI0</accession>